<name>A0AAP5BNN4_9BURK</name>
<comment type="caution">
    <text evidence="2">The sequence shown here is derived from an EMBL/GenBank/DDBJ whole genome shotgun (WGS) entry which is preliminary data.</text>
</comment>
<evidence type="ECO:0000313" key="3">
    <source>
        <dbReference type="Proteomes" id="UP001209412"/>
    </source>
</evidence>
<dbReference type="EMBL" id="JAMXWF010000069">
    <property type="protein sequence ID" value="MDQ6413815.1"/>
    <property type="molecule type" value="Genomic_DNA"/>
</dbReference>
<evidence type="ECO:0000313" key="1">
    <source>
        <dbReference type="EMBL" id="MCX4152004.1"/>
    </source>
</evidence>
<evidence type="ECO:0000313" key="2">
    <source>
        <dbReference type="EMBL" id="MDQ6413815.1"/>
    </source>
</evidence>
<organism evidence="2 4">
    <name type="scientific">Paraburkholderia madseniana</name>
    <dbReference type="NCBI Taxonomy" id="2599607"/>
    <lineage>
        <taxon>Bacteria</taxon>
        <taxon>Pseudomonadati</taxon>
        <taxon>Pseudomonadota</taxon>
        <taxon>Betaproteobacteria</taxon>
        <taxon>Burkholderiales</taxon>
        <taxon>Burkholderiaceae</taxon>
        <taxon>Paraburkholderia</taxon>
    </lineage>
</organism>
<protein>
    <submittedName>
        <fullName evidence="2">Uncharacterized protein</fullName>
    </submittedName>
</protein>
<keyword evidence="3" id="KW-1185">Reference proteome</keyword>
<accession>A0AAP5BNN4</accession>
<reference evidence="2" key="1">
    <citation type="submission" date="2022-06" db="EMBL/GenBank/DDBJ databases">
        <title>PHB producers.</title>
        <authorList>
            <person name="Besaury L."/>
        </authorList>
    </citation>
    <scope>NUCLEOTIDE SEQUENCE</scope>
    <source>
        <strain evidence="2 3">SEWS6</strain>
    </source>
</reference>
<dbReference type="Proteomes" id="UP001242288">
    <property type="component" value="Unassembled WGS sequence"/>
</dbReference>
<evidence type="ECO:0000313" key="4">
    <source>
        <dbReference type="Proteomes" id="UP001242288"/>
    </source>
</evidence>
<dbReference type="AlphaFoldDB" id="A0AAP5BNN4"/>
<proteinExistence type="predicted"/>
<sequence>MQVAKVTVNDETLVVRAGEEQQAIHALAGDDAANADVRIDHADIPQAEFDALPEYQ</sequence>
<dbReference type="RefSeq" id="WP_266242144.1">
    <property type="nucleotide sequence ID" value="NZ_JAMXWF010000069.1"/>
</dbReference>
<dbReference type="EMBL" id="JAPKHW010000069">
    <property type="protein sequence ID" value="MCX4152004.1"/>
    <property type="molecule type" value="Genomic_DNA"/>
</dbReference>
<gene>
    <name evidence="2" type="ORF">NIE36_42570</name>
    <name evidence="1" type="ORF">OSB80_42680</name>
</gene>
<dbReference type="Proteomes" id="UP001209412">
    <property type="component" value="Unassembled WGS sequence"/>
</dbReference>